<evidence type="ECO:0000313" key="3">
    <source>
        <dbReference type="Proteomes" id="UP000183832"/>
    </source>
</evidence>
<protein>
    <submittedName>
        <fullName evidence="2">CLUMA_CG016456, isoform A</fullName>
    </submittedName>
</protein>
<dbReference type="AlphaFoldDB" id="A0A1J1IS19"/>
<evidence type="ECO:0000256" key="1">
    <source>
        <dbReference type="SAM" id="Phobius"/>
    </source>
</evidence>
<sequence>MDSESVIKNINLAISYINLDDVDLDFDSVRDETFKKELRNLFQKLKDEPNIDSRTETFDEIIQMVRGQLKSLETVGQILDFLGFTIKMLFVEKSTTTTDLSLLNELFQLMPAQWETDPVKVHLITKIIYETLNADFNNTMHVITSIICINNKLGFYVALTLFWALYLNYFKKDSHHYYKMYNVDKFFKLLMTCDFTSGKQDADSLFKLLLLTSIYQNNVLLNKDNPEDHQIFQEFFKVTQKDCEKLKDWLINVKSLIEANNSLVKSNQSSDVLMLLEFLELDIIRGISQDGNQQSVMDPLTDISHATVSKDE</sequence>
<organism evidence="2 3">
    <name type="scientific">Clunio marinus</name>
    <dbReference type="NCBI Taxonomy" id="568069"/>
    <lineage>
        <taxon>Eukaryota</taxon>
        <taxon>Metazoa</taxon>
        <taxon>Ecdysozoa</taxon>
        <taxon>Arthropoda</taxon>
        <taxon>Hexapoda</taxon>
        <taxon>Insecta</taxon>
        <taxon>Pterygota</taxon>
        <taxon>Neoptera</taxon>
        <taxon>Endopterygota</taxon>
        <taxon>Diptera</taxon>
        <taxon>Nematocera</taxon>
        <taxon>Chironomoidea</taxon>
        <taxon>Chironomidae</taxon>
        <taxon>Clunio</taxon>
    </lineage>
</organism>
<proteinExistence type="predicted"/>
<reference evidence="2 3" key="1">
    <citation type="submission" date="2015-04" db="EMBL/GenBank/DDBJ databases">
        <authorList>
            <person name="Syromyatnikov M.Y."/>
            <person name="Popov V.N."/>
        </authorList>
    </citation>
    <scope>NUCLEOTIDE SEQUENCE [LARGE SCALE GENOMIC DNA]</scope>
</reference>
<gene>
    <name evidence="2" type="ORF">CLUMA_CG016456</name>
</gene>
<keyword evidence="1" id="KW-0472">Membrane</keyword>
<dbReference type="OrthoDB" id="7788728at2759"/>
<dbReference type="Proteomes" id="UP000183832">
    <property type="component" value="Unassembled WGS sequence"/>
</dbReference>
<name>A0A1J1IS19_9DIPT</name>
<dbReference type="EMBL" id="CVRI01000059">
    <property type="protein sequence ID" value="CRL03037.1"/>
    <property type="molecule type" value="Genomic_DNA"/>
</dbReference>
<keyword evidence="1" id="KW-1133">Transmembrane helix</keyword>
<evidence type="ECO:0000313" key="2">
    <source>
        <dbReference type="EMBL" id="CRL03037.1"/>
    </source>
</evidence>
<accession>A0A1J1IS19</accession>
<keyword evidence="1" id="KW-0812">Transmembrane</keyword>
<keyword evidence="3" id="KW-1185">Reference proteome</keyword>
<feature type="transmembrane region" description="Helical" evidence="1">
    <location>
        <begin position="153"/>
        <end position="170"/>
    </location>
</feature>